<comment type="caution">
    <text evidence="5">The sequence shown here is derived from an EMBL/GenBank/DDBJ whole genome shotgun (WGS) entry which is preliminary data.</text>
</comment>
<dbReference type="Proteomes" id="UP000186666">
    <property type="component" value="Unassembled WGS sequence"/>
</dbReference>
<dbReference type="PROSITE" id="PS51464">
    <property type="entry name" value="SIS"/>
    <property type="match status" value="1"/>
</dbReference>
<comment type="catalytic activity">
    <reaction evidence="3">
        <text>N-acetyl-D-muramate 6-phosphate + H2O = N-acetyl-D-glucosamine 6-phosphate + (R)-lactate</text>
        <dbReference type="Rhea" id="RHEA:26410"/>
        <dbReference type="ChEBI" id="CHEBI:15377"/>
        <dbReference type="ChEBI" id="CHEBI:16004"/>
        <dbReference type="ChEBI" id="CHEBI:57513"/>
        <dbReference type="ChEBI" id="CHEBI:58722"/>
        <dbReference type="EC" id="4.2.1.126"/>
    </reaction>
</comment>
<dbReference type="Pfam" id="PF22645">
    <property type="entry name" value="GKRP_SIS_N"/>
    <property type="match status" value="1"/>
</dbReference>
<comment type="miscellaneous">
    <text evidence="3">A lyase-type mechanism (elimination/hydration) is suggested for the cleavage of the lactyl ether bond of MurNAc 6-phosphate, with the formation of an alpha,beta-unsaturated aldehyde intermediate with (E)-stereochemistry, followed by the syn addition of water to give product.</text>
</comment>
<feature type="active site" description="Proton donor" evidence="3">
    <location>
        <position position="85"/>
    </location>
</feature>
<dbReference type="Gene3D" id="3.40.50.10490">
    <property type="entry name" value="Glucose-6-phosphate isomerase like protein, domain 1"/>
    <property type="match status" value="1"/>
</dbReference>
<comment type="subunit">
    <text evidence="3">Homodimer.</text>
</comment>
<evidence type="ECO:0000313" key="6">
    <source>
        <dbReference type="Proteomes" id="UP000186666"/>
    </source>
</evidence>
<comment type="similarity">
    <text evidence="3">Belongs to the GCKR-like family. MurNAc-6-P etherase subfamily.</text>
</comment>
<dbReference type="NCBIfam" id="TIGR00274">
    <property type="entry name" value="N-acetylmuramic acid 6-phosphate etherase"/>
    <property type="match status" value="1"/>
</dbReference>
<feature type="active site" evidence="3">
    <location>
        <position position="117"/>
    </location>
</feature>
<dbReference type="EC" id="4.2.1.126" evidence="3"/>
<evidence type="ECO:0000313" key="5">
    <source>
        <dbReference type="EMBL" id="SIR53381.1"/>
    </source>
</evidence>
<evidence type="ECO:0000256" key="1">
    <source>
        <dbReference type="ARBA" id="ARBA00023239"/>
    </source>
</evidence>
<dbReference type="EMBL" id="FTNK01000017">
    <property type="protein sequence ID" value="SIR53381.1"/>
    <property type="molecule type" value="Genomic_DNA"/>
</dbReference>
<organism evidence="5 6">
    <name type="scientific">Paenibacillus macquariensis</name>
    <dbReference type="NCBI Taxonomy" id="948756"/>
    <lineage>
        <taxon>Bacteria</taxon>
        <taxon>Bacillati</taxon>
        <taxon>Bacillota</taxon>
        <taxon>Bacilli</taxon>
        <taxon>Bacillales</taxon>
        <taxon>Paenibacillaceae</taxon>
        <taxon>Paenibacillus</taxon>
    </lineage>
</organism>
<keyword evidence="2 3" id="KW-0119">Carbohydrate metabolism</keyword>
<dbReference type="InterPro" id="IPR046348">
    <property type="entry name" value="SIS_dom_sf"/>
</dbReference>
<dbReference type="NCBIfam" id="NF009222">
    <property type="entry name" value="PRK12570.1"/>
    <property type="match status" value="1"/>
</dbReference>
<sequence>MQDNLFRLTTEQVNQNSKHIDEQDAMGIVKIMNKEDENTVEAVRRQLPQIALAIDAIVERLSDGGRMFYVGAGTSGRLGVLDASECVPTFGVPAEMVQGIMAGGEQALHSSLLDGLEDDFDLGQNSVSDYKMTEKDVVVGITASGRTPFVLGALQKAQENNIFTIGLCNNDEPSMKSYCNIVIAPVVGPEVIVGSTRLKSGTSQKMVLNMLSTGSMIKLGKVYDNYMVDVVPNNEKLIVRAVRIVKEITGIDTVSATKYLELSGMNAKVAIIMILTESSKEEAEELLTKSNGFIAKAIKLRVN</sequence>
<keyword evidence="1 3" id="KW-0456">Lyase</keyword>
<dbReference type="PANTHER" id="PTHR10088:SF4">
    <property type="entry name" value="GLUCOKINASE REGULATORY PROTEIN"/>
    <property type="match status" value="1"/>
</dbReference>
<keyword evidence="6" id="KW-1185">Reference proteome</keyword>
<evidence type="ECO:0000256" key="2">
    <source>
        <dbReference type="ARBA" id="ARBA00023277"/>
    </source>
</evidence>
<dbReference type="InterPro" id="IPR040190">
    <property type="entry name" value="MURQ/GCKR"/>
</dbReference>
<dbReference type="InterPro" id="IPR001347">
    <property type="entry name" value="SIS_dom"/>
</dbReference>
<dbReference type="SUPFAM" id="SSF53697">
    <property type="entry name" value="SIS domain"/>
    <property type="match status" value="1"/>
</dbReference>
<evidence type="ECO:0000259" key="4">
    <source>
        <dbReference type="PROSITE" id="PS51464"/>
    </source>
</evidence>
<dbReference type="PANTHER" id="PTHR10088">
    <property type="entry name" value="GLUCOKINASE REGULATORY PROTEIN"/>
    <property type="match status" value="1"/>
</dbReference>
<dbReference type="InterPro" id="IPR005488">
    <property type="entry name" value="Etherase_MurQ"/>
</dbReference>
<proteinExistence type="inferred from homology"/>
<dbReference type="Gene3D" id="1.10.8.1080">
    <property type="match status" value="1"/>
</dbReference>
<dbReference type="RefSeq" id="WP_068592508.1">
    <property type="nucleotide sequence ID" value="NZ_FTNK01000017.1"/>
</dbReference>
<feature type="domain" description="SIS" evidence="4">
    <location>
        <begin position="57"/>
        <end position="221"/>
    </location>
</feature>
<name>A0ABY1KB10_9BACL</name>
<protein>
    <recommendedName>
        <fullName evidence="3">N-acetylmuramic acid 6-phosphate etherase</fullName>
        <shortName evidence="3">MurNAc-6-P etherase</shortName>
        <ecNumber evidence="3">4.2.1.126</ecNumber>
    </recommendedName>
    <alternativeName>
        <fullName evidence="3">N-acetylmuramic acid 6-phosphate hydrolase</fullName>
    </alternativeName>
    <alternativeName>
        <fullName evidence="3">N-acetylmuramic acid 6-phosphate lyase</fullName>
    </alternativeName>
</protein>
<comment type="function">
    <text evidence="3">Specifically catalyzes the cleavage of the D-lactyl ether substituent of MurNAc 6-phosphate, producing GlcNAc 6-phosphate and D-lactate.</text>
</comment>
<reference evidence="5 6" key="1">
    <citation type="submission" date="2017-01" db="EMBL/GenBank/DDBJ databases">
        <authorList>
            <person name="Varghese N."/>
            <person name="Submissions S."/>
        </authorList>
    </citation>
    <scope>NUCLEOTIDE SEQUENCE [LARGE SCALE GENOMIC DNA]</scope>
    <source>
        <strain evidence="5 6">ATCC 23464</strain>
    </source>
</reference>
<evidence type="ECO:0000256" key="3">
    <source>
        <dbReference type="HAMAP-Rule" id="MF_00068"/>
    </source>
</evidence>
<dbReference type="CDD" id="cd05007">
    <property type="entry name" value="SIS_Etherase"/>
    <property type="match status" value="1"/>
</dbReference>
<dbReference type="NCBIfam" id="NF003915">
    <property type="entry name" value="PRK05441.1"/>
    <property type="match status" value="1"/>
</dbReference>
<gene>
    <name evidence="3" type="primary">murQ</name>
    <name evidence="5" type="ORF">SAMN05421578_11788</name>
</gene>
<dbReference type="HAMAP" id="MF_00068">
    <property type="entry name" value="MurQ"/>
    <property type="match status" value="1"/>
</dbReference>
<accession>A0ABY1KB10</accession>
<comment type="pathway">
    <text evidence="3">Amino-sugar metabolism; N-acetylmuramate degradation.</text>
</comment>